<sequence length="61" mass="6606">MKYIMTFFWSFLLVTMLNYVAGSIAGIASFDFMTGLIASVVLSVIVIVMTSAIPDGEVADH</sequence>
<dbReference type="InterPro" id="IPR021324">
    <property type="entry name" value="DUF2929"/>
</dbReference>
<dbReference type="Proteomes" id="UP001175097">
    <property type="component" value="Unassembled WGS sequence"/>
</dbReference>
<dbReference type="EMBL" id="JAROCC010000003">
    <property type="protein sequence ID" value="MDN4606856.1"/>
    <property type="molecule type" value="Genomic_DNA"/>
</dbReference>
<protein>
    <submittedName>
        <fullName evidence="2">DUF2929 family protein</fullName>
    </submittedName>
</protein>
<keyword evidence="1" id="KW-1133">Transmembrane helix</keyword>
<gene>
    <name evidence="2" type="ORF">P5G49_05105</name>
</gene>
<dbReference type="Pfam" id="PF11151">
    <property type="entry name" value="DUF2929"/>
    <property type="match status" value="1"/>
</dbReference>
<keyword evidence="3" id="KW-1185">Reference proteome</keyword>
<comment type="caution">
    <text evidence="2">The sequence shown here is derived from an EMBL/GenBank/DDBJ whole genome shotgun (WGS) entry which is preliminary data.</text>
</comment>
<organism evidence="2 3">
    <name type="scientific">Sporosarcina highlanderae</name>
    <dbReference type="NCBI Taxonomy" id="3035916"/>
    <lineage>
        <taxon>Bacteria</taxon>
        <taxon>Bacillati</taxon>
        <taxon>Bacillota</taxon>
        <taxon>Bacilli</taxon>
        <taxon>Bacillales</taxon>
        <taxon>Caryophanaceae</taxon>
        <taxon>Sporosarcina</taxon>
    </lineage>
</organism>
<evidence type="ECO:0000256" key="1">
    <source>
        <dbReference type="SAM" id="Phobius"/>
    </source>
</evidence>
<feature type="transmembrane region" description="Helical" evidence="1">
    <location>
        <begin position="32"/>
        <end position="53"/>
    </location>
</feature>
<dbReference type="RefSeq" id="WP_301242405.1">
    <property type="nucleotide sequence ID" value="NZ_JAROCC010000003.1"/>
</dbReference>
<evidence type="ECO:0000313" key="3">
    <source>
        <dbReference type="Proteomes" id="UP001175097"/>
    </source>
</evidence>
<keyword evidence="1" id="KW-0472">Membrane</keyword>
<proteinExistence type="predicted"/>
<keyword evidence="1" id="KW-0812">Transmembrane</keyword>
<reference evidence="2" key="1">
    <citation type="submission" date="2023-03" db="EMBL/GenBank/DDBJ databases">
        <title>MT1 and MT2 Draft Genomes of Novel Species.</title>
        <authorList>
            <person name="Venkateswaran K."/>
        </authorList>
    </citation>
    <scope>NUCLEOTIDE SEQUENCE</scope>
    <source>
        <strain evidence="2">F6_3S_P_2</strain>
    </source>
</reference>
<name>A0ABT8JQL2_9BACL</name>
<accession>A0ABT8JQL2</accession>
<evidence type="ECO:0000313" key="2">
    <source>
        <dbReference type="EMBL" id="MDN4606856.1"/>
    </source>
</evidence>